<protein>
    <recommendedName>
        <fullName evidence="2">histidine kinase</fullName>
        <ecNumber evidence="2">2.7.13.3</ecNumber>
    </recommendedName>
</protein>
<reference evidence="13" key="1">
    <citation type="submission" date="2016-10" db="EMBL/GenBank/DDBJ databases">
        <authorList>
            <person name="Varghese N."/>
            <person name="Submissions S."/>
        </authorList>
    </citation>
    <scope>NUCLEOTIDE SEQUENCE [LARGE SCALE GENOMIC DNA]</scope>
    <source>
        <strain evidence="13">DSM 44142</strain>
    </source>
</reference>
<dbReference type="GO" id="GO:0046983">
    <property type="term" value="F:protein dimerization activity"/>
    <property type="evidence" value="ECO:0007669"/>
    <property type="project" value="InterPro"/>
</dbReference>
<dbReference type="SUPFAM" id="SSF55874">
    <property type="entry name" value="ATPase domain of HSP90 chaperone/DNA topoisomerase II/histidine kinase"/>
    <property type="match status" value="1"/>
</dbReference>
<feature type="transmembrane region" description="Helical" evidence="10">
    <location>
        <begin position="74"/>
        <end position="94"/>
    </location>
</feature>
<accession>A0A1H1GHI3</accession>
<keyword evidence="5" id="KW-0547">Nucleotide-binding</keyword>
<keyword evidence="10" id="KW-1133">Transmembrane helix</keyword>
<keyword evidence="6 12" id="KW-0418">Kinase</keyword>
<comment type="catalytic activity">
    <reaction evidence="1">
        <text>ATP + protein L-histidine = ADP + protein N-phospho-L-histidine.</text>
        <dbReference type="EC" id="2.7.13.3"/>
    </reaction>
</comment>
<dbReference type="GO" id="GO:0000155">
    <property type="term" value="F:phosphorelay sensor kinase activity"/>
    <property type="evidence" value="ECO:0007669"/>
    <property type="project" value="InterPro"/>
</dbReference>
<dbReference type="Proteomes" id="UP000183053">
    <property type="component" value="Unassembled WGS sequence"/>
</dbReference>
<evidence type="ECO:0000256" key="10">
    <source>
        <dbReference type="SAM" id="Phobius"/>
    </source>
</evidence>
<dbReference type="PANTHER" id="PTHR24421:SF10">
    <property type="entry name" value="NITRATE_NITRITE SENSOR PROTEIN NARQ"/>
    <property type="match status" value="1"/>
</dbReference>
<keyword evidence="10" id="KW-0812">Transmembrane</keyword>
<feature type="domain" description="Signal transduction histidine kinase subgroup 3 dimerisation and phosphoacceptor" evidence="11">
    <location>
        <begin position="172"/>
        <end position="237"/>
    </location>
</feature>
<keyword evidence="7" id="KW-0067">ATP-binding</keyword>
<evidence type="ECO:0000256" key="4">
    <source>
        <dbReference type="ARBA" id="ARBA00022679"/>
    </source>
</evidence>
<proteinExistence type="predicted"/>
<dbReference type="EC" id="2.7.13.3" evidence="2"/>
<dbReference type="GO" id="GO:0016020">
    <property type="term" value="C:membrane"/>
    <property type="evidence" value="ECO:0007669"/>
    <property type="project" value="InterPro"/>
</dbReference>
<evidence type="ECO:0000256" key="9">
    <source>
        <dbReference type="SAM" id="MobiDB-lite"/>
    </source>
</evidence>
<evidence type="ECO:0000259" key="11">
    <source>
        <dbReference type="Pfam" id="PF07730"/>
    </source>
</evidence>
<evidence type="ECO:0000256" key="1">
    <source>
        <dbReference type="ARBA" id="ARBA00000085"/>
    </source>
</evidence>
<dbReference type="Pfam" id="PF07730">
    <property type="entry name" value="HisKA_3"/>
    <property type="match status" value="1"/>
</dbReference>
<keyword evidence="3" id="KW-0597">Phosphoprotein</keyword>
<evidence type="ECO:0000256" key="6">
    <source>
        <dbReference type="ARBA" id="ARBA00022777"/>
    </source>
</evidence>
<evidence type="ECO:0000256" key="3">
    <source>
        <dbReference type="ARBA" id="ARBA00022553"/>
    </source>
</evidence>
<dbReference type="GO" id="GO:0005524">
    <property type="term" value="F:ATP binding"/>
    <property type="evidence" value="ECO:0007669"/>
    <property type="project" value="UniProtKB-KW"/>
</dbReference>
<dbReference type="InterPro" id="IPR050482">
    <property type="entry name" value="Sensor_HK_TwoCompSys"/>
</dbReference>
<feature type="region of interest" description="Disordered" evidence="9">
    <location>
        <begin position="417"/>
        <end position="487"/>
    </location>
</feature>
<feature type="compositionally biased region" description="Low complexity" evidence="9">
    <location>
        <begin position="417"/>
        <end position="461"/>
    </location>
</feature>
<evidence type="ECO:0000256" key="7">
    <source>
        <dbReference type="ARBA" id="ARBA00022840"/>
    </source>
</evidence>
<dbReference type="Gene3D" id="3.30.565.10">
    <property type="entry name" value="Histidine kinase-like ATPase, C-terminal domain"/>
    <property type="match status" value="1"/>
</dbReference>
<dbReference type="InterPro" id="IPR011712">
    <property type="entry name" value="Sig_transdc_His_kin_sub3_dim/P"/>
</dbReference>
<keyword evidence="4" id="KW-0808">Transferase</keyword>
<dbReference type="Gene3D" id="1.20.5.1930">
    <property type="match status" value="1"/>
</dbReference>
<evidence type="ECO:0000256" key="2">
    <source>
        <dbReference type="ARBA" id="ARBA00012438"/>
    </source>
</evidence>
<feature type="transmembrane region" description="Helical" evidence="10">
    <location>
        <begin position="125"/>
        <end position="146"/>
    </location>
</feature>
<dbReference type="STRING" id="47312.SAMN04489765_3341"/>
<keyword evidence="13" id="KW-1185">Reference proteome</keyword>
<dbReference type="CDD" id="cd16917">
    <property type="entry name" value="HATPase_UhpB-NarQ-NarX-like"/>
    <property type="match status" value="1"/>
</dbReference>
<evidence type="ECO:0000313" key="12">
    <source>
        <dbReference type="EMBL" id="SDR12651.1"/>
    </source>
</evidence>
<keyword evidence="8" id="KW-0902">Two-component regulatory system</keyword>
<evidence type="ECO:0000313" key="13">
    <source>
        <dbReference type="Proteomes" id="UP000183053"/>
    </source>
</evidence>
<gene>
    <name evidence="12" type="ORF">SAMN04489765_3341</name>
</gene>
<sequence length="487" mass="51187">MSRTSWTVGVRVAPLVVVPVLLAVSVYPGRFHASPGYIAGSMLAAALFALGGRAPFAVSIALSLLGGWLLSVEAWGPAGLVPYLASLALAELAASQRPRREVVTATIVWAACYITGSVLDNEQHTLIRVLAETISFVGLPVVGGLYMRERFSQAERERRELEEQALHARRDERAALARELHDLMAHHMSAISLRVGVARGVYAGIDPGLDEVLSDIHETATDSLADIRRLLAAMRERDPVADRTIDDTETEVRRAVERTVDAGFDVRARIDLGGSEPTAIDALTLVRVVQEALTNVMKHAPRGAEVAVDVESADGAWRARVASPLPAHAHHGHGYGLTGMAERAELAGGSITAGARRRAVGGRTLGAAARGLTSAQSRPANRASSTREPAPVFCRRFAMCAFTVDSATCSRRAMAALASPSATSASTSRSRSVSGTAGCSAAAAGADRARRASSSTRRAGPGDIGTSPPSARRRPSSSASGAMSLTR</sequence>
<keyword evidence="10" id="KW-0472">Membrane</keyword>
<name>A0A1H1GHI3_9ACTN</name>
<organism evidence="12 13">
    <name type="scientific">Tsukamurella pulmonis</name>
    <dbReference type="NCBI Taxonomy" id="47312"/>
    <lineage>
        <taxon>Bacteria</taxon>
        <taxon>Bacillati</taxon>
        <taxon>Actinomycetota</taxon>
        <taxon>Actinomycetes</taxon>
        <taxon>Mycobacteriales</taxon>
        <taxon>Tsukamurellaceae</taxon>
        <taxon>Tsukamurella</taxon>
    </lineage>
</organism>
<dbReference type="EMBL" id="FNLF01000002">
    <property type="protein sequence ID" value="SDR12651.1"/>
    <property type="molecule type" value="Genomic_DNA"/>
</dbReference>
<feature type="compositionally biased region" description="Low complexity" evidence="9">
    <location>
        <begin position="476"/>
        <end position="487"/>
    </location>
</feature>
<dbReference type="OrthoDB" id="227596at2"/>
<evidence type="ECO:0000256" key="5">
    <source>
        <dbReference type="ARBA" id="ARBA00022741"/>
    </source>
</evidence>
<feature type="transmembrane region" description="Helical" evidence="10">
    <location>
        <begin position="12"/>
        <end position="31"/>
    </location>
</feature>
<dbReference type="InterPro" id="IPR036890">
    <property type="entry name" value="HATPase_C_sf"/>
</dbReference>
<feature type="transmembrane region" description="Helical" evidence="10">
    <location>
        <begin position="101"/>
        <end position="119"/>
    </location>
</feature>
<evidence type="ECO:0000256" key="8">
    <source>
        <dbReference type="ARBA" id="ARBA00023012"/>
    </source>
</evidence>
<dbReference type="PANTHER" id="PTHR24421">
    <property type="entry name" value="NITRATE/NITRITE SENSOR PROTEIN NARX-RELATED"/>
    <property type="match status" value="1"/>
</dbReference>
<dbReference type="AlphaFoldDB" id="A0A1H1GHI3"/>